<accession>A0A1C9C8J8</accession>
<dbReference type="PRINTS" id="PR00064">
    <property type="entry name" value="RIBOSOMALL35"/>
</dbReference>
<dbReference type="FunFam" id="4.10.410.60:FF:000001">
    <property type="entry name" value="50S ribosomal protein L35"/>
    <property type="match status" value="1"/>
</dbReference>
<dbReference type="InterPro" id="IPR018265">
    <property type="entry name" value="Ribosomal_bL35_CS"/>
</dbReference>
<gene>
    <name evidence="5" type="primary">rpl35</name>
    <name evidence="5" type="ORF">Schim_020</name>
</gene>
<dbReference type="NCBIfam" id="TIGR00001">
    <property type="entry name" value="rpmI_bact"/>
    <property type="match status" value="1"/>
</dbReference>
<dbReference type="InterPro" id="IPR001706">
    <property type="entry name" value="Ribosomal_bL35"/>
</dbReference>
<dbReference type="Pfam" id="PF01632">
    <property type="entry name" value="Ribosomal_L35p"/>
    <property type="match status" value="1"/>
</dbReference>
<dbReference type="InterPro" id="IPR037229">
    <property type="entry name" value="Ribosomal_bL35_sf"/>
</dbReference>
<reference evidence="5" key="1">
    <citation type="journal article" date="2016" name="BMC Biol.">
        <title>Parallel evolution of highly conserved plastid genome architecture in red seaweeds and seed plants.</title>
        <authorList>
            <person name="Lee J."/>
            <person name="Cho C.H."/>
            <person name="Park S.I."/>
            <person name="Choi J.W."/>
            <person name="Song H.S."/>
            <person name="West J.A."/>
            <person name="Bhattacharya D."/>
            <person name="Yoon H.S."/>
        </authorList>
    </citation>
    <scope>NUCLEOTIDE SEQUENCE</scope>
</reference>
<dbReference type="GO" id="GO:0003735">
    <property type="term" value="F:structural constituent of ribosome"/>
    <property type="evidence" value="ECO:0007669"/>
    <property type="project" value="InterPro"/>
</dbReference>
<keyword evidence="5" id="KW-0934">Plastid</keyword>
<name>A0A1C9C8J8_9FLOR</name>
<comment type="similarity">
    <text evidence="1 4">Belongs to the bacterial ribosomal protein bL35 family.</text>
</comment>
<dbReference type="RefSeq" id="YP_009295766.1">
    <property type="nucleotide sequence ID" value="NC_031168.1"/>
</dbReference>
<dbReference type="PANTHER" id="PTHR33343">
    <property type="entry name" value="54S RIBOSOMAL PROTEIN BL35M"/>
    <property type="match status" value="1"/>
</dbReference>
<evidence type="ECO:0000256" key="2">
    <source>
        <dbReference type="ARBA" id="ARBA00022980"/>
    </source>
</evidence>
<dbReference type="GeneID" id="29071151"/>
<keyword evidence="3 4" id="KW-0687">Ribonucleoprotein</keyword>
<dbReference type="Gene3D" id="4.10.410.60">
    <property type="match status" value="1"/>
</dbReference>
<dbReference type="PROSITE" id="PS00936">
    <property type="entry name" value="RIBOSOMAL_L35"/>
    <property type="match status" value="1"/>
</dbReference>
<proteinExistence type="inferred from homology"/>
<evidence type="ECO:0000256" key="1">
    <source>
        <dbReference type="ARBA" id="ARBA00006598"/>
    </source>
</evidence>
<geneLocation type="plastid" evidence="5"/>
<dbReference type="SUPFAM" id="SSF143034">
    <property type="entry name" value="L35p-like"/>
    <property type="match status" value="1"/>
</dbReference>
<dbReference type="GO" id="GO:0006412">
    <property type="term" value="P:translation"/>
    <property type="evidence" value="ECO:0007669"/>
    <property type="project" value="InterPro"/>
</dbReference>
<dbReference type="InterPro" id="IPR021137">
    <property type="entry name" value="Ribosomal_bL35-like"/>
</dbReference>
<evidence type="ECO:0000313" key="5">
    <source>
        <dbReference type="EMBL" id="AOM64701.1"/>
    </source>
</evidence>
<evidence type="ECO:0000256" key="3">
    <source>
        <dbReference type="ARBA" id="ARBA00023274"/>
    </source>
</evidence>
<organism evidence="5">
    <name type="scientific">Schimmelmannia schousboei</name>
    <dbReference type="NCBI Taxonomy" id="173468"/>
    <lineage>
        <taxon>Eukaryota</taxon>
        <taxon>Rhodophyta</taxon>
        <taxon>Florideophyceae</taxon>
        <taxon>Rhodymeniophycidae</taxon>
        <taxon>Acrosymphytales</taxon>
        <taxon>Schimmelmanniaceae</taxon>
        <taxon>Schimmelmannia</taxon>
    </lineage>
</organism>
<sequence>MYKLKTSRSIRKRFKITSSGKILRHRASRNHLLQKKSAKRKQKLRHVVMVCVKDALNFRFKLPYNY</sequence>
<dbReference type="GO" id="GO:0015934">
    <property type="term" value="C:large ribosomal subunit"/>
    <property type="evidence" value="ECO:0007669"/>
    <property type="project" value="TreeGrafter"/>
</dbReference>
<dbReference type="PANTHER" id="PTHR33343:SF1">
    <property type="entry name" value="LARGE RIBOSOMAL SUBUNIT PROTEIN BL35M"/>
    <property type="match status" value="1"/>
</dbReference>
<keyword evidence="2 4" id="KW-0689">Ribosomal protein</keyword>
<protein>
    <recommendedName>
        <fullName evidence="4">50S ribosomal protein L35</fullName>
    </recommendedName>
</protein>
<dbReference type="HAMAP" id="MF_00514">
    <property type="entry name" value="Ribosomal_bL35"/>
    <property type="match status" value="1"/>
</dbReference>
<evidence type="ECO:0000256" key="4">
    <source>
        <dbReference type="RuleBase" id="RU000568"/>
    </source>
</evidence>
<dbReference type="EMBL" id="KX284711">
    <property type="protein sequence ID" value="AOM64701.1"/>
    <property type="molecule type" value="Genomic_DNA"/>
</dbReference>
<dbReference type="AlphaFoldDB" id="A0A1C9C8J8"/>